<dbReference type="AlphaFoldDB" id="A0A1R3VW56"/>
<keyword evidence="4 5" id="KW-0413">Isomerase</keyword>
<dbReference type="EC" id="5.2.1.8" evidence="6"/>
<comment type="catalytic activity">
    <reaction evidence="1 5 6">
        <text>[protein]-peptidylproline (omega=180) = [protein]-peptidylproline (omega=0)</text>
        <dbReference type="Rhea" id="RHEA:16237"/>
        <dbReference type="Rhea" id="RHEA-COMP:10747"/>
        <dbReference type="Rhea" id="RHEA-COMP:10748"/>
        <dbReference type="ChEBI" id="CHEBI:83833"/>
        <dbReference type="ChEBI" id="CHEBI:83834"/>
        <dbReference type="EC" id="5.2.1.8"/>
    </reaction>
</comment>
<dbReference type="PROSITE" id="PS50059">
    <property type="entry name" value="FKBP_PPIASE"/>
    <property type="match status" value="1"/>
</dbReference>
<dbReference type="OrthoDB" id="9814548at2"/>
<dbReference type="InterPro" id="IPR001179">
    <property type="entry name" value="PPIase_FKBP_dom"/>
</dbReference>
<feature type="domain" description="PPIase FKBP-type" evidence="7">
    <location>
        <begin position="79"/>
        <end position="164"/>
    </location>
</feature>
<dbReference type="GO" id="GO:0003755">
    <property type="term" value="F:peptidyl-prolyl cis-trans isomerase activity"/>
    <property type="evidence" value="ECO:0007669"/>
    <property type="project" value="UniProtKB-UniRule"/>
</dbReference>
<dbReference type="SUPFAM" id="SSF54534">
    <property type="entry name" value="FKBP-like"/>
    <property type="match status" value="1"/>
</dbReference>
<reference evidence="8 9" key="1">
    <citation type="submission" date="2017-01" db="EMBL/GenBank/DDBJ databases">
        <authorList>
            <person name="Mah S.A."/>
            <person name="Swanson W.J."/>
            <person name="Moy G.W."/>
            <person name="Vacquier V.D."/>
        </authorList>
    </citation>
    <scope>NUCLEOTIDE SEQUENCE [LARGE SCALE GENOMIC DNA]</scope>
    <source>
        <strain evidence="8 9">M9</strain>
    </source>
</reference>
<keyword evidence="9" id="KW-1185">Reference proteome</keyword>
<dbReference type="Gene3D" id="3.10.50.40">
    <property type="match status" value="1"/>
</dbReference>
<comment type="similarity">
    <text evidence="2 6">Belongs to the FKBP-type PPIase family.</text>
</comment>
<sequence length="183" mass="20166">MLRAIILSLALLVAIFIGMQWFGPGAEHSENRLLLAALNNEEGEHYRRMNALRPGVAVLESGVQVEVLALGDGPEPELDDWIEVHYQAWHIDGRQFDNSIRRGTPASLRLNQAIPAWRETLSLVPAGTTLRLVVPPEQGYGRGGSGPIGPDETLIFEVHLIAILEPPTQHEPQAWEVPVPGLR</sequence>
<evidence type="ECO:0000256" key="3">
    <source>
        <dbReference type="ARBA" id="ARBA00023110"/>
    </source>
</evidence>
<evidence type="ECO:0000256" key="5">
    <source>
        <dbReference type="PROSITE-ProRule" id="PRU00277"/>
    </source>
</evidence>
<dbReference type="InterPro" id="IPR046357">
    <property type="entry name" value="PPIase_dom_sf"/>
</dbReference>
<organism evidence="8 9">
    <name type="scientific">Ectothiorhodosinus mongolicus</name>
    <dbReference type="NCBI Taxonomy" id="233100"/>
    <lineage>
        <taxon>Bacteria</taxon>
        <taxon>Pseudomonadati</taxon>
        <taxon>Pseudomonadota</taxon>
        <taxon>Gammaproteobacteria</taxon>
        <taxon>Chromatiales</taxon>
        <taxon>Ectothiorhodospiraceae</taxon>
        <taxon>Ectothiorhodosinus</taxon>
    </lineage>
</organism>
<keyword evidence="3 5" id="KW-0697">Rotamase</keyword>
<accession>A0A1R3VW56</accession>
<evidence type="ECO:0000313" key="8">
    <source>
        <dbReference type="EMBL" id="SIT69227.1"/>
    </source>
</evidence>
<evidence type="ECO:0000259" key="7">
    <source>
        <dbReference type="PROSITE" id="PS50059"/>
    </source>
</evidence>
<proteinExistence type="inferred from homology"/>
<dbReference type="PANTHER" id="PTHR43811">
    <property type="entry name" value="FKBP-TYPE PEPTIDYL-PROLYL CIS-TRANS ISOMERASE FKPA"/>
    <property type="match status" value="1"/>
</dbReference>
<gene>
    <name evidence="8" type="ORF">SAMN05216526_1034</name>
</gene>
<evidence type="ECO:0000256" key="4">
    <source>
        <dbReference type="ARBA" id="ARBA00023235"/>
    </source>
</evidence>
<dbReference type="STRING" id="233100.SAMN05216526_1034"/>
<evidence type="ECO:0000256" key="1">
    <source>
        <dbReference type="ARBA" id="ARBA00000971"/>
    </source>
</evidence>
<dbReference type="Proteomes" id="UP000223759">
    <property type="component" value="Unassembled WGS sequence"/>
</dbReference>
<evidence type="ECO:0000256" key="2">
    <source>
        <dbReference type="ARBA" id="ARBA00006577"/>
    </source>
</evidence>
<dbReference type="RefSeq" id="WP_076755452.1">
    <property type="nucleotide sequence ID" value="NZ_CP023018.1"/>
</dbReference>
<evidence type="ECO:0000256" key="6">
    <source>
        <dbReference type="RuleBase" id="RU003915"/>
    </source>
</evidence>
<name>A0A1R3VW56_9GAMM</name>
<dbReference type="PANTHER" id="PTHR43811:SF19">
    <property type="entry name" value="39 KDA FK506-BINDING NUCLEAR PROTEIN"/>
    <property type="match status" value="1"/>
</dbReference>
<evidence type="ECO:0000313" key="9">
    <source>
        <dbReference type="Proteomes" id="UP000223759"/>
    </source>
</evidence>
<dbReference type="Pfam" id="PF00254">
    <property type="entry name" value="FKBP_C"/>
    <property type="match status" value="1"/>
</dbReference>
<dbReference type="EMBL" id="FTPK01000002">
    <property type="protein sequence ID" value="SIT69227.1"/>
    <property type="molecule type" value="Genomic_DNA"/>
</dbReference>
<protein>
    <recommendedName>
        <fullName evidence="6">Peptidyl-prolyl cis-trans isomerase</fullName>
        <ecNumber evidence="6">5.2.1.8</ecNumber>
    </recommendedName>
</protein>